<keyword evidence="2" id="KW-1185">Reference proteome</keyword>
<reference evidence="1 2" key="1">
    <citation type="journal article" date="2017" name="Curr. Biol.">
        <title>The Evolution of Venom by Co-option of Single-Copy Genes.</title>
        <authorList>
            <person name="Martinson E.O."/>
            <person name="Mrinalini"/>
            <person name="Kelkar Y.D."/>
            <person name="Chang C.H."/>
            <person name="Werren J.H."/>
        </authorList>
    </citation>
    <scope>NUCLEOTIDE SEQUENCE [LARGE SCALE GENOMIC DNA]</scope>
    <source>
        <strain evidence="1 2">Alberta</strain>
        <tissue evidence="1">Whole body</tissue>
    </source>
</reference>
<accession>A0A232F9L7</accession>
<organism evidence="1 2">
    <name type="scientific">Trichomalopsis sarcophagae</name>
    <dbReference type="NCBI Taxonomy" id="543379"/>
    <lineage>
        <taxon>Eukaryota</taxon>
        <taxon>Metazoa</taxon>
        <taxon>Ecdysozoa</taxon>
        <taxon>Arthropoda</taxon>
        <taxon>Hexapoda</taxon>
        <taxon>Insecta</taxon>
        <taxon>Pterygota</taxon>
        <taxon>Neoptera</taxon>
        <taxon>Endopterygota</taxon>
        <taxon>Hymenoptera</taxon>
        <taxon>Apocrita</taxon>
        <taxon>Proctotrupomorpha</taxon>
        <taxon>Chalcidoidea</taxon>
        <taxon>Pteromalidae</taxon>
        <taxon>Pteromalinae</taxon>
        <taxon>Trichomalopsis</taxon>
    </lineage>
</organism>
<evidence type="ECO:0000313" key="1">
    <source>
        <dbReference type="EMBL" id="OXU27123.1"/>
    </source>
</evidence>
<evidence type="ECO:0000313" key="2">
    <source>
        <dbReference type="Proteomes" id="UP000215335"/>
    </source>
</evidence>
<sequence>MVAAIIKSRKRYMDFNTPERKSCFAQLR</sequence>
<gene>
    <name evidence="1" type="ORF">TSAR_014452</name>
</gene>
<proteinExistence type="predicted"/>
<comment type="caution">
    <text evidence="1">The sequence shown here is derived from an EMBL/GenBank/DDBJ whole genome shotgun (WGS) entry which is preliminary data.</text>
</comment>
<dbReference type="EMBL" id="NNAY01000661">
    <property type="protein sequence ID" value="OXU27123.1"/>
    <property type="molecule type" value="Genomic_DNA"/>
</dbReference>
<protein>
    <submittedName>
        <fullName evidence="1">Uncharacterized protein</fullName>
    </submittedName>
</protein>
<dbReference type="Proteomes" id="UP000215335">
    <property type="component" value="Unassembled WGS sequence"/>
</dbReference>
<dbReference type="AlphaFoldDB" id="A0A232F9L7"/>
<name>A0A232F9L7_9HYME</name>